<proteinExistence type="predicted"/>
<dbReference type="Proteomes" id="UP000048289">
    <property type="component" value="Unassembled WGS sequence"/>
</dbReference>
<protein>
    <submittedName>
        <fullName evidence="2">Uncharacterized protein</fullName>
    </submittedName>
</protein>
<dbReference type="AlphaFoldDB" id="A0A654T7E9"/>
<name>A0A654T7E9_MYCTX</name>
<gene>
    <name evidence="2" type="ORF">ERS007681_01459</name>
</gene>
<feature type="compositionally biased region" description="Polar residues" evidence="1">
    <location>
        <begin position="40"/>
        <end position="50"/>
    </location>
</feature>
<feature type="region of interest" description="Disordered" evidence="1">
    <location>
        <begin position="1"/>
        <end position="26"/>
    </location>
</feature>
<accession>A0A654T7E9</accession>
<feature type="region of interest" description="Disordered" evidence="1">
    <location>
        <begin position="31"/>
        <end position="50"/>
    </location>
</feature>
<evidence type="ECO:0000313" key="2">
    <source>
        <dbReference type="EMBL" id="CFE39087.1"/>
    </source>
</evidence>
<evidence type="ECO:0000313" key="3">
    <source>
        <dbReference type="Proteomes" id="UP000048289"/>
    </source>
</evidence>
<evidence type="ECO:0000256" key="1">
    <source>
        <dbReference type="SAM" id="MobiDB-lite"/>
    </source>
</evidence>
<sequence>MKTIPEAASATPNATDPAGATSVASRPNAPIAPVAIDAPNDSSSAPVRLA</sequence>
<organism evidence="2 3">
    <name type="scientific">Mycobacterium tuberculosis</name>
    <dbReference type="NCBI Taxonomy" id="1773"/>
    <lineage>
        <taxon>Bacteria</taxon>
        <taxon>Bacillati</taxon>
        <taxon>Actinomycetota</taxon>
        <taxon>Actinomycetes</taxon>
        <taxon>Mycobacteriales</taxon>
        <taxon>Mycobacteriaceae</taxon>
        <taxon>Mycobacterium</taxon>
        <taxon>Mycobacterium tuberculosis complex</taxon>
    </lineage>
</organism>
<reference evidence="2 3" key="1">
    <citation type="submission" date="2015-03" db="EMBL/GenBank/DDBJ databases">
        <authorList>
            <consortium name="Pathogen Informatics"/>
        </authorList>
    </citation>
    <scope>NUCLEOTIDE SEQUENCE [LARGE SCALE GENOMIC DNA]</scope>
    <source>
        <strain evidence="2 3">G09901357</strain>
    </source>
</reference>
<dbReference type="EMBL" id="CFOE01000148">
    <property type="protein sequence ID" value="CFE39087.1"/>
    <property type="molecule type" value="Genomic_DNA"/>
</dbReference>